<dbReference type="OrthoDB" id="1112448at2759"/>
<evidence type="ECO:0000313" key="1">
    <source>
        <dbReference type="EMBL" id="KAF8709816.1"/>
    </source>
</evidence>
<protein>
    <submittedName>
        <fullName evidence="1">Uncharacterized protein</fullName>
    </submittedName>
</protein>
<name>A0A835BPS3_9POAL</name>
<sequence length="51" mass="6078">MGIVPQQLPANNYRRLKRWVFDGKAMNVPQLVALIKQDIHNWHTAHNLWEE</sequence>
<keyword evidence="2" id="KW-1185">Reference proteome</keyword>
<accession>A0A835BPS3</accession>
<evidence type="ECO:0000313" key="2">
    <source>
        <dbReference type="Proteomes" id="UP000636709"/>
    </source>
</evidence>
<dbReference type="AlphaFoldDB" id="A0A835BPS3"/>
<gene>
    <name evidence="1" type="ORF">HU200_029528</name>
</gene>
<comment type="caution">
    <text evidence="1">The sequence shown here is derived from an EMBL/GenBank/DDBJ whole genome shotgun (WGS) entry which is preliminary data.</text>
</comment>
<reference evidence="1" key="1">
    <citation type="submission" date="2020-07" db="EMBL/GenBank/DDBJ databases">
        <title>Genome sequence and genetic diversity analysis of an under-domesticated orphan crop, white fonio (Digitaria exilis).</title>
        <authorList>
            <person name="Bennetzen J.L."/>
            <person name="Chen S."/>
            <person name="Ma X."/>
            <person name="Wang X."/>
            <person name="Yssel A.E.J."/>
            <person name="Chaluvadi S.R."/>
            <person name="Johnson M."/>
            <person name="Gangashetty P."/>
            <person name="Hamidou F."/>
            <person name="Sanogo M.D."/>
            <person name="Zwaenepoel A."/>
            <person name="Wallace J."/>
            <person name="Van De Peer Y."/>
            <person name="Van Deynze A."/>
        </authorList>
    </citation>
    <scope>NUCLEOTIDE SEQUENCE</scope>
    <source>
        <tissue evidence="1">Leaves</tissue>
    </source>
</reference>
<organism evidence="1 2">
    <name type="scientific">Digitaria exilis</name>
    <dbReference type="NCBI Taxonomy" id="1010633"/>
    <lineage>
        <taxon>Eukaryota</taxon>
        <taxon>Viridiplantae</taxon>
        <taxon>Streptophyta</taxon>
        <taxon>Embryophyta</taxon>
        <taxon>Tracheophyta</taxon>
        <taxon>Spermatophyta</taxon>
        <taxon>Magnoliopsida</taxon>
        <taxon>Liliopsida</taxon>
        <taxon>Poales</taxon>
        <taxon>Poaceae</taxon>
        <taxon>PACMAD clade</taxon>
        <taxon>Panicoideae</taxon>
        <taxon>Panicodae</taxon>
        <taxon>Paniceae</taxon>
        <taxon>Anthephorinae</taxon>
        <taxon>Digitaria</taxon>
    </lineage>
</organism>
<proteinExistence type="predicted"/>
<dbReference type="Proteomes" id="UP000636709">
    <property type="component" value="Unassembled WGS sequence"/>
</dbReference>
<dbReference type="EMBL" id="JACEFO010001754">
    <property type="protein sequence ID" value="KAF8709816.1"/>
    <property type="molecule type" value="Genomic_DNA"/>
</dbReference>